<gene>
    <name evidence="1" type="ORF">ACFSJ0_01910</name>
</gene>
<evidence type="ECO:0008006" key="3">
    <source>
        <dbReference type="Google" id="ProtNLM"/>
    </source>
</evidence>
<dbReference type="EMBL" id="JBHUCM010000004">
    <property type="protein sequence ID" value="MFD1535769.1"/>
    <property type="molecule type" value="Genomic_DNA"/>
</dbReference>
<organism evidence="1 2">
    <name type="scientific">Nonomuraea guangzhouensis</name>
    <dbReference type="NCBI Taxonomy" id="1291555"/>
    <lineage>
        <taxon>Bacteria</taxon>
        <taxon>Bacillati</taxon>
        <taxon>Actinomycetota</taxon>
        <taxon>Actinomycetes</taxon>
        <taxon>Streptosporangiales</taxon>
        <taxon>Streptosporangiaceae</taxon>
        <taxon>Nonomuraea</taxon>
    </lineage>
</organism>
<protein>
    <recommendedName>
        <fullName evidence="3">DUF4132 domain-containing protein</fullName>
    </recommendedName>
</protein>
<evidence type="ECO:0000313" key="2">
    <source>
        <dbReference type="Proteomes" id="UP001597097"/>
    </source>
</evidence>
<keyword evidence="2" id="KW-1185">Reference proteome</keyword>
<comment type="caution">
    <text evidence="1">The sequence shown here is derived from an EMBL/GenBank/DDBJ whole genome shotgun (WGS) entry which is preliminary data.</text>
</comment>
<dbReference type="RefSeq" id="WP_219532672.1">
    <property type="nucleotide sequence ID" value="NZ_JAHKRM010000015.1"/>
</dbReference>
<name>A0ABW4FZW9_9ACTN</name>
<proteinExistence type="predicted"/>
<dbReference type="Proteomes" id="UP001597097">
    <property type="component" value="Unassembled WGS sequence"/>
</dbReference>
<reference evidence="2" key="1">
    <citation type="journal article" date="2019" name="Int. J. Syst. Evol. Microbiol.">
        <title>The Global Catalogue of Microorganisms (GCM) 10K type strain sequencing project: providing services to taxonomists for standard genome sequencing and annotation.</title>
        <authorList>
            <consortium name="The Broad Institute Genomics Platform"/>
            <consortium name="The Broad Institute Genome Sequencing Center for Infectious Disease"/>
            <person name="Wu L."/>
            <person name="Ma J."/>
        </authorList>
    </citation>
    <scope>NUCLEOTIDE SEQUENCE [LARGE SCALE GENOMIC DNA]</scope>
    <source>
        <strain evidence="2">CGMCC 1.15399</strain>
    </source>
</reference>
<accession>A0ABW4FZW9</accession>
<sequence length="932" mass="99399">MRLAFGVVSGRDQEVWDVRGRPASDSPGSAVVVGPAGGDPRSSAAELARLIEAGGVAVAGAGIELRPGFRSARLDGAGGDRRDAVLAALRTLGVAGMSRFGERTGILVALFGPATTKRVAAAAGQAVIDGRWPALQLASAASDLLGPEQLERLLALSTPPGRPDPMGRVTPSALAAHLARVLSPFPGPRRLELLLDLWDQVAAHQAELEREQRIMATQARESRLPELTRRYRGHEDELLLDEVRTELGPDPSLAQVARWTPQPWHWAHMMHRVLDNALAATVLLRTAVAVAEHGVPDGLARCRDQLVAAAARLDDKAAGRAARRVPGLCGLPARPGCYVRDLARRADPPEQYVRQRLARAREFGLVVLEAVPELLAAGGGRLGPWACTDLRKWREAVGYTAIRPPRSWEQIPVAGQRESLARRLAAQPDAVPYAVEEAGDLLWYGELADAVARLHGHEAATVTHLGPEAPEVTVDPPPGEPAPLDPRLDSLPLAVAGAAQLVALGARAPRRCRTWKELVEGLIGDVDLAQALTGAFQVPEPLTAVDGQEVPGTGLRVELARGPRTLAEWSAYMGNCIASPIYVEEATAGKCGLLALRDRDGVIAVNVELQLSTRRWHVAEMKARFNTEPEPGVGEQVLRFVAGIAPPALPEQAPAPRIPGERLPARRPRNQAFRDLAEPLATLAAQTMAAPSAVWAIRVLESLDAADDGSGGGPGGEVLVALRRMRPGRLAETCRTALAAARLGEVWAATRVRPLAGAIERLDPGLRDRYDQLGLLLVDAPLPGSLRGLARHRAIAPARTAELVVRRIRAAIGRLARAADPVLAQAIGRGADTDVLCALVIATTIWPLETVPVTEPAHTSVPGFPASTLSDEDGPWHRALPAAAELGADLTTFWDRVATGGLRVPPTWLGHGGWPALWNRAARNTRRTDRTV</sequence>
<evidence type="ECO:0000313" key="1">
    <source>
        <dbReference type="EMBL" id="MFD1535769.1"/>
    </source>
</evidence>